<protein>
    <submittedName>
        <fullName evidence="2">Histidine kinase</fullName>
    </submittedName>
</protein>
<evidence type="ECO:0000259" key="1">
    <source>
        <dbReference type="PROSITE" id="PS51833"/>
    </source>
</evidence>
<sequence length="282" mass="31662">MNTQPAPLTPEELALRGIRIPPQPQVLLELERVMASDDYDARSIARIIERDAGIAAMLFKVARNPMFAGNAAPSTLDKAIIRLGFRPTLNIARAVALSTTLGQDTQRAYTMFWAHSRELAMLAAQIAEERVSVCNIFPEQAYLAGIFLKCGVPVLMQRFPDYCSELLREDRMDFPSLREEDRRFNVDHCTIGYLVARHWRLPDFIAEAILHHGEVPRDEFGATRSLVAILHLASHVRHSLAGSHNASWPRYGHEVLAELCLHPDEFPEYLADLKENALTAAA</sequence>
<accession>A0A323V4Y1</accession>
<dbReference type="Gene3D" id="1.10.3210.10">
    <property type="entry name" value="Hypothetical protein af1432"/>
    <property type="match status" value="1"/>
</dbReference>
<dbReference type="Proteomes" id="UP000248259">
    <property type="component" value="Unassembled WGS sequence"/>
</dbReference>
<organism evidence="2 3">
    <name type="scientific">Parazoarcus communis SWub3 = DSM 12120</name>
    <dbReference type="NCBI Taxonomy" id="1121029"/>
    <lineage>
        <taxon>Bacteria</taxon>
        <taxon>Pseudomonadati</taxon>
        <taxon>Pseudomonadota</taxon>
        <taxon>Betaproteobacteria</taxon>
        <taxon>Rhodocyclales</taxon>
        <taxon>Zoogloeaceae</taxon>
        <taxon>Parazoarcus</taxon>
    </lineage>
</organism>
<dbReference type="PANTHER" id="PTHR33525">
    <property type="match status" value="1"/>
</dbReference>
<dbReference type="PROSITE" id="PS51833">
    <property type="entry name" value="HDOD"/>
    <property type="match status" value="1"/>
</dbReference>
<gene>
    <name evidence="2" type="ORF">DNK49_17660</name>
</gene>
<reference evidence="2 3" key="1">
    <citation type="submission" date="2018-06" db="EMBL/GenBank/DDBJ databases">
        <title>Azoarcus communis strain SWub3 genome.</title>
        <authorList>
            <person name="Zorraquino Salvo V."/>
            <person name="Toubiana D."/>
            <person name="Blumwald E."/>
        </authorList>
    </citation>
    <scope>NUCLEOTIDE SEQUENCE [LARGE SCALE GENOMIC DNA]</scope>
    <source>
        <strain evidence="2 3">SWub3</strain>
    </source>
</reference>
<dbReference type="Pfam" id="PF08668">
    <property type="entry name" value="HDOD"/>
    <property type="match status" value="1"/>
</dbReference>
<dbReference type="SUPFAM" id="SSF109604">
    <property type="entry name" value="HD-domain/PDEase-like"/>
    <property type="match status" value="1"/>
</dbReference>
<feature type="domain" description="HDOD" evidence="1">
    <location>
        <begin position="20"/>
        <end position="215"/>
    </location>
</feature>
<keyword evidence="2" id="KW-0418">Kinase</keyword>
<dbReference type="AlphaFoldDB" id="A0A323V4Y1"/>
<dbReference type="GO" id="GO:0016301">
    <property type="term" value="F:kinase activity"/>
    <property type="evidence" value="ECO:0007669"/>
    <property type="project" value="UniProtKB-KW"/>
</dbReference>
<evidence type="ECO:0000313" key="3">
    <source>
        <dbReference type="Proteomes" id="UP000248259"/>
    </source>
</evidence>
<dbReference type="InterPro" id="IPR013976">
    <property type="entry name" value="HDOD"/>
</dbReference>
<proteinExistence type="predicted"/>
<dbReference type="RefSeq" id="WP_110527545.1">
    <property type="nucleotide sequence ID" value="NZ_QKOE01000016.1"/>
</dbReference>
<name>A0A323V4Y1_9RHOO</name>
<dbReference type="EMBL" id="QKOE01000016">
    <property type="protein sequence ID" value="PZA15178.1"/>
    <property type="molecule type" value="Genomic_DNA"/>
</dbReference>
<keyword evidence="2" id="KW-0808">Transferase</keyword>
<dbReference type="OrthoDB" id="9784953at2"/>
<keyword evidence="3" id="KW-1185">Reference proteome</keyword>
<dbReference type="PANTHER" id="PTHR33525:SF6">
    <property type="entry name" value="HDOD DOMAIN-CONTAINING PROTEIN"/>
    <property type="match status" value="1"/>
</dbReference>
<evidence type="ECO:0000313" key="2">
    <source>
        <dbReference type="EMBL" id="PZA15178.1"/>
    </source>
</evidence>
<dbReference type="InterPro" id="IPR052340">
    <property type="entry name" value="RNase_Y/CdgJ"/>
</dbReference>
<comment type="caution">
    <text evidence="2">The sequence shown here is derived from an EMBL/GenBank/DDBJ whole genome shotgun (WGS) entry which is preliminary data.</text>
</comment>